<dbReference type="PATRIC" id="fig|1961.12.peg.4164"/>
<evidence type="ECO:0000313" key="4">
    <source>
        <dbReference type="Proteomes" id="UP000037084"/>
    </source>
</evidence>
<dbReference type="PROSITE" id="PS51819">
    <property type="entry name" value="VOC"/>
    <property type="match status" value="1"/>
</dbReference>
<dbReference type="Pfam" id="PF00903">
    <property type="entry name" value="Glyoxalase"/>
    <property type="match status" value="1"/>
</dbReference>
<dbReference type="Proteomes" id="UP000037084">
    <property type="component" value="Unassembled WGS sequence"/>
</dbReference>
<dbReference type="Gene3D" id="3.30.720.110">
    <property type="match status" value="1"/>
</dbReference>
<organism evidence="3 4">
    <name type="scientific">Streptomyces virginiae</name>
    <name type="common">Streptomyces cinnamonensis</name>
    <dbReference type="NCBI Taxonomy" id="1961"/>
    <lineage>
        <taxon>Bacteria</taxon>
        <taxon>Bacillati</taxon>
        <taxon>Actinomycetota</taxon>
        <taxon>Actinomycetes</taxon>
        <taxon>Kitasatosporales</taxon>
        <taxon>Streptomycetaceae</taxon>
        <taxon>Streptomyces</taxon>
    </lineage>
</organism>
<feature type="region of interest" description="Disordered" evidence="1">
    <location>
        <begin position="137"/>
        <end position="161"/>
    </location>
</feature>
<dbReference type="EMBL" id="LGUV01000233">
    <property type="protein sequence ID" value="KOG50189.1"/>
    <property type="molecule type" value="Genomic_DNA"/>
</dbReference>
<dbReference type="PANTHER" id="PTHR34109:SF1">
    <property type="entry name" value="VOC DOMAIN-CONTAINING PROTEIN"/>
    <property type="match status" value="1"/>
</dbReference>
<dbReference type="PANTHER" id="PTHR34109">
    <property type="entry name" value="BNAUNNG04460D PROTEIN-RELATED"/>
    <property type="match status" value="1"/>
</dbReference>
<dbReference type="CDD" id="cd07246">
    <property type="entry name" value="VOC_like"/>
    <property type="match status" value="1"/>
</dbReference>
<gene>
    <name evidence="3" type="ORF">ADK75_18295</name>
</gene>
<evidence type="ECO:0000259" key="2">
    <source>
        <dbReference type="PROSITE" id="PS51819"/>
    </source>
</evidence>
<feature type="domain" description="VOC" evidence="2">
    <location>
        <begin position="9"/>
        <end position="134"/>
    </location>
</feature>
<feature type="compositionally biased region" description="Basic and acidic residues" evidence="1">
    <location>
        <begin position="137"/>
        <end position="151"/>
    </location>
</feature>
<dbReference type="InterPro" id="IPR037523">
    <property type="entry name" value="VOC_core"/>
</dbReference>
<dbReference type="InterPro" id="IPR029068">
    <property type="entry name" value="Glyas_Bleomycin-R_OHBP_Dase"/>
</dbReference>
<protein>
    <submittedName>
        <fullName evidence="3">Glyxoylase</fullName>
    </submittedName>
</protein>
<sequence length="161" mass="17309">MTVQPIPEGYQRVTPYLCVDGAAAAIDFYVAVLGAAERMRMPAPDGRIGHAELELGNSVVMIADEAPEIGFRSPKAVGGTPVTLHVYVEDVDAVFATALSLGATELSAVKDQFYGDRTGQFEDPYGHRWNVATHVEDVSPEEMEKRGREAMESADTPPDGA</sequence>
<dbReference type="OrthoDB" id="9795306at2"/>
<reference evidence="4" key="1">
    <citation type="submission" date="2015-07" db="EMBL/GenBank/DDBJ databases">
        <authorList>
            <consortium name="Consortium for Microbial Forensics and Genomics (microFORGE)"/>
            <person name="Knight B.M."/>
            <person name="Roberts D.P."/>
            <person name="Lin D."/>
            <person name="Hari K."/>
            <person name="Fletcher J."/>
            <person name="Melcher U."/>
            <person name="Blagden T."/>
            <person name="Winegar R.A."/>
        </authorList>
    </citation>
    <scope>NUCLEOTIDE SEQUENCE [LARGE SCALE GENOMIC DNA]</scope>
    <source>
        <strain evidence="4">NRRL B-1447</strain>
    </source>
</reference>
<comment type="caution">
    <text evidence="3">The sequence shown here is derived from an EMBL/GenBank/DDBJ whole genome shotgun (WGS) entry which is preliminary data.</text>
</comment>
<dbReference type="AlphaFoldDB" id="A0A0L8MIF9"/>
<evidence type="ECO:0000313" key="3">
    <source>
        <dbReference type="EMBL" id="KOG50189.1"/>
    </source>
</evidence>
<dbReference type="RefSeq" id="WP_030385419.1">
    <property type="nucleotide sequence ID" value="NZ_LGUV01000233.1"/>
</dbReference>
<proteinExistence type="predicted"/>
<evidence type="ECO:0000256" key="1">
    <source>
        <dbReference type="SAM" id="MobiDB-lite"/>
    </source>
</evidence>
<dbReference type="SUPFAM" id="SSF54593">
    <property type="entry name" value="Glyoxalase/Bleomycin resistance protein/Dihydroxybiphenyl dioxygenase"/>
    <property type="match status" value="1"/>
</dbReference>
<name>A0A0L8MIF9_STRVG</name>
<accession>A0A0L8MIF9</accession>
<dbReference type="InterPro" id="IPR004360">
    <property type="entry name" value="Glyas_Fos-R_dOase_dom"/>
</dbReference>
<dbReference type="Gene3D" id="3.30.720.120">
    <property type="match status" value="1"/>
</dbReference>